<protein>
    <submittedName>
        <fullName evidence="2">Lactoylglutathione lyase</fullName>
    </submittedName>
</protein>
<evidence type="ECO:0000313" key="2">
    <source>
        <dbReference type="EMBL" id="GLK84873.1"/>
    </source>
</evidence>
<evidence type="ECO:0000313" key="3">
    <source>
        <dbReference type="Proteomes" id="UP001143330"/>
    </source>
</evidence>
<dbReference type="Proteomes" id="UP001143330">
    <property type="component" value="Unassembled WGS sequence"/>
</dbReference>
<name>A0A9W6JYL4_9HYPH</name>
<keyword evidence="2" id="KW-0456">Lyase</keyword>
<dbReference type="GO" id="GO:0016829">
    <property type="term" value="F:lyase activity"/>
    <property type="evidence" value="ECO:0007669"/>
    <property type="project" value="UniProtKB-KW"/>
</dbReference>
<proteinExistence type="predicted"/>
<feature type="domain" description="VOC" evidence="1">
    <location>
        <begin position="4"/>
        <end position="129"/>
    </location>
</feature>
<dbReference type="CDD" id="cd07262">
    <property type="entry name" value="VOC_like"/>
    <property type="match status" value="1"/>
</dbReference>
<dbReference type="EMBL" id="BSFM01000014">
    <property type="protein sequence ID" value="GLK84873.1"/>
    <property type="molecule type" value="Genomic_DNA"/>
</dbReference>
<keyword evidence="3" id="KW-1185">Reference proteome</keyword>
<dbReference type="InterPro" id="IPR004360">
    <property type="entry name" value="Glyas_Fos-R_dOase_dom"/>
</dbReference>
<dbReference type="Gene3D" id="3.10.180.10">
    <property type="entry name" value="2,3-Dihydroxybiphenyl 1,2-Dioxygenase, domain 1"/>
    <property type="match status" value="1"/>
</dbReference>
<accession>A0A9W6JYL4</accession>
<dbReference type="AlphaFoldDB" id="A0A9W6JYL4"/>
<dbReference type="Pfam" id="PF00903">
    <property type="entry name" value="Glyoxalase"/>
    <property type="match status" value="1"/>
</dbReference>
<dbReference type="SUPFAM" id="SSF54593">
    <property type="entry name" value="Glyoxalase/Bleomycin resistance protein/Dihydroxybiphenyl dioxygenase"/>
    <property type="match status" value="1"/>
</dbReference>
<dbReference type="PANTHER" id="PTHR35006:SF2">
    <property type="entry name" value="GLYOXALASE FAMILY PROTEIN (AFU_ORTHOLOGUE AFUA_5G14830)"/>
    <property type="match status" value="1"/>
</dbReference>
<dbReference type="PANTHER" id="PTHR35006">
    <property type="entry name" value="GLYOXALASE FAMILY PROTEIN (AFU_ORTHOLOGUE AFUA_5G14830)"/>
    <property type="match status" value="1"/>
</dbReference>
<dbReference type="RefSeq" id="WP_213364725.1">
    <property type="nucleotide sequence ID" value="NZ_BSFM01000014.1"/>
</dbReference>
<dbReference type="InterPro" id="IPR029068">
    <property type="entry name" value="Glyas_Bleomycin-R_OHBP_Dase"/>
</dbReference>
<comment type="caution">
    <text evidence="2">The sequence shown here is derived from an EMBL/GenBank/DDBJ whole genome shotgun (WGS) entry which is preliminary data.</text>
</comment>
<reference evidence="2" key="1">
    <citation type="journal article" date="2014" name="Int. J. Syst. Evol. Microbiol.">
        <title>Complete genome sequence of Corynebacterium casei LMG S-19264T (=DSM 44701T), isolated from a smear-ripened cheese.</title>
        <authorList>
            <consortium name="US DOE Joint Genome Institute (JGI-PGF)"/>
            <person name="Walter F."/>
            <person name="Albersmeier A."/>
            <person name="Kalinowski J."/>
            <person name="Ruckert C."/>
        </authorList>
    </citation>
    <scope>NUCLEOTIDE SEQUENCE</scope>
    <source>
        <strain evidence="2">VKM B-2789</strain>
    </source>
</reference>
<evidence type="ECO:0000259" key="1">
    <source>
        <dbReference type="PROSITE" id="PS51819"/>
    </source>
</evidence>
<sequence length="135" mass="14018">MPSLILYVTLGVADFGRALGFYDAVMAALGQVRSADATPGWAGYGPDYDGGVSLWLCHPYDGHAPQPGNGPMVALRATSATQVDAFHAAALAHGGSDEGAPGLRPQYGPGFYAAYARDPDGNKLACVFHRHGLAE</sequence>
<gene>
    <name evidence="2" type="ORF">GCM10017653_29430</name>
</gene>
<organism evidence="2 3">
    <name type="scientific">Ancylobacter defluvii</name>
    <dbReference type="NCBI Taxonomy" id="1282440"/>
    <lineage>
        <taxon>Bacteria</taxon>
        <taxon>Pseudomonadati</taxon>
        <taxon>Pseudomonadota</taxon>
        <taxon>Alphaproteobacteria</taxon>
        <taxon>Hyphomicrobiales</taxon>
        <taxon>Xanthobacteraceae</taxon>
        <taxon>Ancylobacter</taxon>
    </lineage>
</organism>
<dbReference type="InterPro" id="IPR037523">
    <property type="entry name" value="VOC_core"/>
</dbReference>
<reference evidence="2" key="2">
    <citation type="submission" date="2023-01" db="EMBL/GenBank/DDBJ databases">
        <authorList>
            <person name="Sun Q."/>
            <person name="Evtushenko L."/>
        </authorList>
    </citation>
    <scope>NUCLEOTIDE SEQUENCE</scope>
    <source>
        <strain evidence="2">VKM B-2789</strain>
    </source>
</reference>
<dbReference type="PROSITE" id="PS51819">
    <property type="entry name" value="VOC"/>
    <property type="match status" value="1"/>
</dbReference>